<dbReference type="CDD" id="cd00180">
    <property type="entry name" value="PKc"/>
    <property type="match status" value="1"/>
</dbReference>
<accession>A0A8K1CC88</accession>
<organism evidence="6 7">
    <name type="scientific">Pythium oligandrum</name>
    <name type="common">Mycoparasitic fungus</name>
    <dbReference type="NCBI Taxonomy" id="41045"/>
    <lineage>
        <taxon>Eukaryota</taxon>
        <taxon>Sar</taxon>
        <taxon>Stramenopiles</taxon>
        <taxon>Oomycota</taxon>
        <taxon>Peronosporomycetes</taxon>
        <taxon>Pythiales</taxon>
        <taxon>Pythiaceae</taxon>
        <taxon>Pythium</taxon>
    </lineage>
</organism>
<comment type="caution">
    <text evidence="6">The sequence shown here is derived from an EMBL/GenBank/DDBJ whole genome shotgun (WGS) entry which is preliminary data.</text>
</comment>
<evidence type="ECO:0000256" key="1">
    <source>
        <dbReference type="ARBA" id="ARBA00022737"/>
    </source>
</evidence>
<feature type="repeat" description="ANK" evidence="3">
    <location>
        <begin position="416"/>
        <end position="448"/>
    </location>
</feature>
<feature type="repeat" description="ANK" evidence="3">
    <location>
        <begin position="205"/>
        <end position="237"/>
    </location>
</feature>
<feature type="repeat" description="ANK" evidence="3">
    <location>
        <begin position="107"/>
        <end position="139"/>
    </location>
</feature>
<dbReference type="Pfam" id="PF12796">
    <property type="entry name" value="Ank_2"/>
    <property type="match status" value="5"/>
</dbReference>
<dbReference type="EMBL" id="SPLM01000108">
    <property type="protein sequence ID" value="TMW60460.1"/>
    <property type="molecule type" value="Genomic_DNA"/>
</dbReference>
<name>A0A8K1CC88_PYTOL</name>
<dbReference type="SMART" id="SM00220">
    <property type="entry name" value="S_TKc"/>
    <property type="match status" value="1"/>
</dbReference>
<gene>
    <name evidence="6" type="ORF">Poli38472_000502</name>
</gene>
<dbReference type="SMART" id="SM00248">
    <property type="entry name" value="ANK"/>
    <property type="match status" value="17"/>
</dbReference>
<dbReference type="PROSITE" id="PS00108">
    <property type="entry name" value="PROTEIN_KINASE_ST"/>
    <property type="match status" value="1"/>
</dbReference>
<feature type="domain" description="Protein kinase" evidence="5">
    <location>
        <begin position="1158"/>
        <end position="1403"/>
    </location>
</feature>
<feature type="repeat" description="ANK" evidence="3">
    <location>
        <begin position="74"/>
        <end position="106"/>
    </location>
</feature>
<feature type="repeat" description="ANK" evidence="3">
    <location>
        <begin position="140"/>
        <end position="164"/>
    </location>
</feature>
<evidence type="ECO:0000259" key="5">
    <source>
        <dbReference type="PROSITE" id="PS50011"/>
    </source>
</evidence>
<evidence type="ECO:0000256" key="3">
    <source>
        <dbReference type="PROSITE-ProRule" id="PRU00023"/>
    </source>
</evidence>
<feature type="repeat" description="ANK" evidence="3">
    <location>
        <begin position="587"/>
        <end position="619"/>
    </location>
</feature>
<dbReference type="Gene3D" id="1.10.510.10">
    <property type="entry name" value="Transferase(Phosphotransferase) domain 1"/>
    <property type="match status" value="2"/>
</dbReference>
<reference evidence="6" key="1">
    <citation type="submission" date="2019-03" db="EMBL/GenBank/DDBJ databases">
        <title>Long read genome sequence of the mycoparasitic Pythium oligandrum ATCC 38472 isolated from sugarbeet rhizosphere.</title>
        <authorList>
            <person name="Gaulin E."/>
        </authorList>
    </citation>
    <scope>NUCLEOTIDE SEQUENCE</scope>
    <source>
        <strain evidence="6">ATCC 38472_TT</strain>
    </source>
</reference>
<feature type="repeat" description="ANK" evidence="3">
    <location>
        <begin position="305"/>
        <end position="339"/>
    </location>
</feature>
<keyword evidence="2 3" id="KW-0040">ANK repeat</keyword>
<dbReference type="Pfam" id="PF07714">
    <property type="entry name" value="PK_Tyr_Ser-Thr"/>
    <property type="match status" value="1"/>
</dbReference>
<dbReference type="Pfam" id="PF13637">
    <property type="entry name" value="Ank_4"/>
    <property type="match status" value="1"/>
</dbReference>
<dbReference type="GO" id="GO:0005524">
    <property type="term" value="F:ATP binding"/>
    <property type="evidence" value="ECO:0007669"/>
    <property type="project" value="InterPro"/>
</dbReference>
<dbReference type="PANTHER" id="PTHR24198">
    <property type="entry name" value="ANKYRIN REPEAT AND PROTEIN KINASE DOMAIN-CONTAINING PROTEIN"/>
    <property type="match status" value="1"/>
</dbReference>
<dbReference type="PROSITE" id="PS50088">
    <property type="entry name" value="ANK_REPEAT"/>
    <property type="match status" value="14"/>
</dbReference>
<dbReference type="Proteomes" id="UP000794436">
    <property type="component" value="Unassembled WGS sequence"/>
</dbReference>
<feature type="region of interest" description="Disordered" evidence="4">
    <location>
        <begin position="1403"/>
        <end position="1437"/>
    </location>
</feature>
<feature type="repeat" description="ANK" evidence="3">
    <location>
        <begin position="271"/>
        <end position="303"/>
    </location>
</feature>
<proteinExistence type="predicted"/>
<dbReference type="InterPro" id="IPR036770">
    <property type="entry name" value="Ankyrin_rpt-contain_sf"/>
</dbReference>
<dbReference type="InterPro" id="IPR001245">
    <property type="entry name" value="Ser-Thr/Tyr_kinase_cat_dom"/>
</dbReference>
<dbReference type="InterPro" id="IPR002110">
    <property type="entry name" value="Ankyrin_rpt"/>
</dbReference>
<dbReference type="GO" id="GO:0004672">
    <property type="term" value="F:protein kinase activity"/>
    <property type="evidence" value="ECO:0007669"/>
    <property type="project" value="InterPro"/>
</dbReference>
<dbReference type="InterPro" id="IPR000719">
    <property type="entry name" value="Prot_kinase_dom"/>
</dbReference>
<protein>
    <recommendedName>
        <fullName evidence="5">Protein kinase domain-containing protein</fullName>
    </recommendedName>
</protein>
<evidence type="ECO:0000256" key="4">
    <source>
        <dbReference type="SAM" id="MobiDB-lite"/>
    </source>
</evidence>
<feature type="repeat" description="ANK" evidence="3">
    <location>
        <begin position="449"/>
        <end position="481"/>
    </location>
</feature>
<dbReference type="OrthoDB" id="127766at2759"/>
<evidence type="ECO:0000313" key="6">
    <source>
        <dbReference type="EMBL" id="TMW60460.1"/>
    </source>
</evidence>
<dbReference type="Pfam" id="PF00023">
    <property type="entry name" value="Ank"/>
    <property type="match status" value="1"/>
</dbReference>
<dbReference type="Pfam" id="PF00069">
    <property type="entry name" value="Pkinase"/>
    <property type="match status" value="1"/>
</dbReference>
<keyword evidence="7" id="KW-1185">Reference proteome</keyword>
<feature type="repeat" description="ANK" evidence="3">
    <location>
        <begin position="41"/>
        <end position="73"/>
    </location>
</feature>
<dbReference type="PROSITE" id="PS50297">
    <property type="entry name" value="ANK_REP_REGION"/>
    <property type="match status" value="13"/>
</dbReference>
<dbReference type="PRINTS" id="PR01415">
    <property type="entry name" value="ANKYRIN"/>
</dbReference>
<dbReference type="PANTHER" id="PTHR24198:SF165">
    <property type="entry name" value="ANKYRIN REPEAT-CONTAINING PROTEIN-RELATED"/>
    <property type="match status" value="1"/>
</dbReference>
<feature type="repeat" description="ANK" evidence="3">
    <location>
        <begin position="482"/>
        <end position="514"/>
    </location>
</feature>
<evidence type="ECO:0000313" key="7">
    <source>
        <dbReference type="Proteomes" id="UP000794436"/>
    </source>
</evidence>
<dbReference type="InterPro" id="IPR011009">
    <property type="entry name" value="Kinase-like_dom_sf"/>
</dbReference>
<evidence type="ECO:0000256" key="2">
    <source>
        <dbReference type="ARBA" id="ARBA00023043"/>
    </source>
</evidence>
<feature type="repeat" description="ANK" evidence="3">
    <location>
        <begin position="515"/>
        <end position="547"/>
    </location>
</feature>
<dbReference type="PROSITE" id="PS50011">
    <property type="entry name" value="PROTEIN_KINASE_DOM"/>
    <property type="match status" value="2"/>
</dbReference>
<feature type="repeat" description="ANK" evidence="3">
    <location>
        <begin position="238"/>
        <end position="270"/>
    </location>
</feature>
<keyword evidence="1" id="KW-0677">Repeat</keyword>
<dbReference type="Gene3D" id="1.25.40.20">
    <property type="entry name" value="Ankyrin repeat-containing domain"/>
    <property type="match status" value="5"/>
</dbReference>
<dbReference type="SUPFAM" id="SSF48403">
    <property type="entry name" value="Ankyrin repeat"/>
    <property type="match status" value="2"/>
</dbReference>
<feature type="repeat" description="ANK" evidence="3">
    <location>
        <begin position="383"/>
        <end position="415"/>
    </location>
</feature>
<dbReference type="InterPro" id="IPR008271">
    <property type="entry name" value="Ser/Thr_kinase_AS"/>
</dbReference>
<feature type="domain" description="Protein kinase" evidence="5">
    <location>
        <begin position="684"/>
        <end position="941"/>
    </location>
</feature>
<sequence length="1437" mass="158890">MASSQQQVEKALLFAARHGNEAFVRRIISLSSQLLNCRDAYGCTPLIHAAEQGHGGIVHFLIGRGADLQASNIEGSTALHMAASMGCLNTVELLVSAGAKVNAVANRGSTPLSIAVRRGFVAITKFLVDAGADVVAKDDKGYTPVDSAVEMDNAELVKALLKRGRPDPRDSAWDGSVQKALMAAAMRDNKDLVDLLIAFPVIGENGTTSLIRAAVNRLVGLVSRLVAQGENVDARDANGNTALHHVVLHGDAGTASALLEMGADPNSIGQNGWTPLIAACVEGHETLVELLLTRGASINYREPNYGLTALHYAVSRGRGRTHIIERLVRSGASVHPSEACQSTPLLLACSMSKAAAVYAIINTLKLMGEISTVTEIVNAAGPGRWTPVNTSASNGNLELVKFLVANGASLTTKNDKGFSPLHNAVFDGKVDVVEFLLDQKVEIATQNSEGSSPIHTAASRGVVEIAEMLLDAGADFYDNDHDRASLLHAAVFEGHLDMVIMLVKRGADLNARATGGDTPLLLAGDKGHNDILEYLVRCGARIDVVNDLGATPLFAVCMNGNTDACRFLASRLVERGLVAHMDVQIWRGQTALHAAAAAGYLAVVKTLVESGASVNVVDFTEYTPLDTAIFHHHSDIGEYLKEKGAVSNNDEMKVWTTEALTELYSEDLTDLCPRSNARWFIDPTTIQRDVSTRTTRSFVQAEEGRWFGAPVTVFELLPDGSSMRDHSELSHLRGRLRVFFAKEIREWFPLNHPYVLKLYGGCHRNNQLVLVVERVTGGNVREFLDRHPDMKRKWTILLQVALAVQHLHERSVVHGNIRSDMIAVTETGVAKLGGFGVCSRVMQAAEYKDPEWKAMPVAEGMEGDVYALGMCIYEVVTGEPAFAVERRSHRDIKQLVEDGQPPQRHPTFSDRAWNLIKRMCVYHVRHRPHIRDVVLELQEVIREEEACNLPGSGGNTHDGYANVQDQLGDVLSKAKDVKVCASHTPADVVQRLAALWDVLNQSGESTHQRGLKRFCTLLSRLKEDLANYDTNSSTFARLFNDRQLEDAMFSLHNEIDRLARDLDVVDAVANQVHEWRQLWFDRREARLQRLETTLRQEEFANLDDRINELTCLAFELTRHRLSYTTIQPRNLHAACERIKREPGVHIAEWFLPPYEIDFDKFNEFNHGGFGTVHFGTWMNSRVVVKKVSALDPVAFNREVEIWFQLHHPFVIQLFGACHLADQRFFVCEVAENGQLGQYLRRRGVHKGRVMWQRLYEAAVALQFLHYKGVLHCDLKCDNILIGADGKTRLADFGLSSVGENVSDKVTQAVRWTAPEVLLGEAASPASDVYGLAMCIVEAVTGDIPWGRDMDRDQVRTSVRKRRTVDRPDDLHDAQWGLVAEMTRFDVAVRMPLDKTVELMREFAEEEAAREYDENDPEPEQPEPCAAEVNPDPLGLSS</sequence>
<dbReference type="SUPFAM" id="SSF56112">
    <property type="entry name" value="Protein kinase-like (PK-like)"/>
    <property type="match status" value="2"/>
</dbReference>